<accession>A0ABS4TDZ2</accession>
<feature type="compositionally biased region" description="Basic residues" evidence="1">
    <location>
        <begin position="596"/>
        <end position="605"/>
    </location>
</feature>
<keyword evidence="3" id="KW-0547">Nucleotide-binding</keyword>
<dbReference type="Pfam" id="PF05872">
    <property type="entry name" value="HerA_C"/>
    <property type="match status" value="1"/>
</dbReference>
<feature type="region of interest" description="Disordered" evidence="1">
    <location>
        <begin position="553"/>
        <end position="613"/>
    </location>
</feature>
<proteinExistence type="predicted"/>
<gene>
    <name evidence="3" type="ORF">JOF56_003015</name>
</gene>
<protein>
    <submittedName>
        <fullName evidence="3">Energy-coupling factor transporter ATP-binding protein EcfA2</fullName>
    </submittedName>
</protein>
<dbReference type="GO" id="GO:0005524">
    <property type="term" value="F:ATP binding"/>
    <property type="evidence" value="ECO:0007669"/>
    <property type="project" value="UniProtKB-KW"/>
</dbReference>
<evidence type="ECO:0000313" key="4">
    <source>
        <dbReference type="Proteomes" id="UP001519332"/>
    </source>
</evidence>
<dbReference type="CDD" id="cd01127">
    <property type="entry name" value="TrwB_TraG_TraD_VirD4"/>
    <property type="match status" value="1"/>
</dbReference>
<keyword evidence="3" id="KW-0067">ATP-binding</keyword>
<evidence type="ECO:0000256" key="1">
    <source>
        <dbReference type="SAM" id="MobiDB-lite"/>
    </source>
</evidence>
<dbReference type="InterPro" id="IPR051162">
    <property type="entry name" value="T4SS_component"/>
</dbReference>
<dbReference type="SMART" id="SM00382">
    <property type="entry name" value="AAA"/>
    <property type="match status" value="1"/>
</dbReference>
<dbReference type="InterPro" id="IPR003593">
    <property type="entry name" value="AAA+_ATPase"/>
</dbReference>
<sequence>MATSLLASVQTLNPGEVVLLQLVVAPAVPAHPPTQQRAVNAGFGLKARVAMRLLSPSNNKDDIDDQRVKLAEPNFLAVLRVAAKADTDARARQLVHRVQTALGSARSPGNGFRRRLVPRRRLLKRISEARAVLAFPMKLAAKELLSLTAWPLGRPHVAGLPRSRTRHLPATGEISRAGELVIATSNFPGAERPLAITAADACKHVLVAGPTGTGKTALCTNLAASLVDQGFGVIVVETKADADQALFFELIERIPKHRLQDVVIVDVRETAFPVSFNLLAEGKPDIAVEQLCALFQHLYRDTRSVYVREVLYHGLMTLVSQPGYTFVDLASLLMPRNSAEQAWRDELIASVQDQELRDFWQRFMDQPRAQQDRYVQPVMDRIWQLNARKEIRNIIGQARSSFTMGEVLAANKILLVNLSGVGEATASLAGALFMNAIWNAAKATRAQRPNFLFLDEFAALLDLPVGTADLLARARSFNLGAVLATQNVNDLPPDIRGAVMANARTKVVFQTAAGDAFLFARDFGRQVSDEDFTKLGDFEVIARLMTPEGVSNPVTGLTLPPRKRTGLARQVRDLSRKRYGRPVAAVEAEMRERRTSKSNMPKKKPNLGDQKWG</sequence>
<dbReference type="SUPFAM" id="SSF52540">
    <property type="entry name" value="P-loop containing nucleoside triphosphate hydrolases"/>
    <property type="match status" value="1"/>
</dbReference>
<dbReference type="PANTHER" id="PTHR30121:SF6">
    <property type="entry name" value="SLR6007 PROTEIN"/>
    <property type="match status" value="1"/>
</dbReference>
<dbReference type="InterPro" id="IPR027417">
    <property type="entry name" value="P-loop_NTPase"/>
</dbReference>
<evidence type="ECO:0000313" key="3">
    <source>
        <dbReference type="EMBL" id="MBP2322630.1"/>
    </source>
</evidence>
<dbReference type="Gene3D" id="3.40.50.300">
    <property type="entry name" value="P-loop containing nucleotide triphosphate hydrolases"/>
    <property type="match status" value="2"/>
</dbReference>
<name>A0ABS4TDZ2_9PSEU</name>
<comment type="caution">
    <text evidence="3">The sequence shown here is derived from an EMBL/GenBank/DDBJ whole genome shotgun (WGS) entry which is preliminary data.</text>
</comment>
<evidence type="ECO:0000259" key="2">
    <source>
        <dbReference type="SMART" id="SM00382"/>
    </source>
</evidence>
<keyword evidence="4" id="KW-1185">Reference proteome</keyword>
<feature type="domain" description="AAA+ ATPase" evidence="2">
    <location>
        <begin position="201"/>
        <end position="515"/>
    </location>
</feature>
<dbReference type="InterPro" id="IPR033186">
    <property type="entry name" value="HerA_C"/>
</dbReference>
<dbReference type="Proteomes" id="UP001519332">
    <property type="component" value="Unassembled WGS sequence"/>
</dbReference>
<dbReference type="EMBL" id="JAGINW010000001">
    <property type="protein sequence ID" value="MBP2322630.1"/>
    <property type="molecule type" value="Genomic_DNA"/>
</dbReference>
<dbReference type="PANTHER" id="PTHR30121">
    <property type="entry name" value="UNCHARACTERIZED PROTEIN YJGR-RELATED"/>
    <property type="match status" value="1"/>
</dbReference>
<reference evidence="3 4" key="1">
    <citation type="submission" date="2021-03" db="EMBL/GenBank/DDBJ databases">
        <title>Sequencing the genomes of 1000 actinobacteria strains.</title>
        <authorList>
            <person name="Klenk H.-P."/>
        </authorList>
    </citation>
    <scope>NUCLEOTIDE SEQUENCE [LARGE SCALE GENOMIC DNA]</scope>
    <source>
        <strain evidence="3 4">DSM 46670</strain>
    </source>
</reference>
<organism evidence="3 4">
    <name type="scientific">Kibdelosporangium banguiense</name>
    <dbReference type="NCBI Taxonomy" id="1365924"/>
    <lineage>
        <taxon>Bacteria</taxon>
        <taxon>Bacillati</taxon>
        <taxon>Actinomycetota</taxon>
        <taxon>Actinomycetes</taxon>
        <taxon>Pseudonocardiales</taxon>
        <taxon>Pseudonocardiaceae</taxon>
        <taxon>Kibdelosporangium</taxon>
    </lineage>
</organism>